<sequence length="76" mass="7755">MTADQRIDPTPTTDLVVGVGRVPDQSVGAGVPVVPSTAARVNSGSRRCTRGPIAAAWTALDPSTGSGIPDRPRAFV</sequence>
<gene>
    <name evidence="1" type="ORF">GALL_348010</name>
</gene>
<dbReference type="EMBL" id="MLJW01000707">
    <property type="protein sequence ID" value="OIQ83393.1"/>
    <property type="molecule type" value="Genomic_DNA"/>
</dbReference>
<name>A0A1J5QIM7_9ZZZZ</name>
<protein>
    <submittedName>
        <fullName evidence="1">Uncharacterized protein</fullName>
    </submittedName>
</protein>
<comment type="caution">
    <text evidence="1">The sequence shown here is derived from an EMBL/GenBank/DDBJ whole genome shotgun (WGS) entry which is preliminary data.</text>
</comment>
<proteinExistence type="predicted"/>
<organism evidence="1">
    <name type="scientific">mine drainage metagenome</name>
    <dbReference type="NCBI Taxonomy" id="410659"/>
    <lineage>
        <taxon>unclassified sequences</taxon>
        <taxon>metagenomes</taxon>
        <taxon>ecological metagenomes</taxon>
    </lineage>
</organism>
<evidence type="ECO:0000313" key="1">
    <source>
        <dbReference type="EMBL" id="OIQ83393.1"/>
    </source>
</evidence>
<dbReference type="AlphaFoldDB" id="A0A1J5QIM7"/>
<reference evidence="1" key="1">
    <citation type="submission" date="2016-10" db="EMBL/GenBank/DDBJ databases">
        <title>Sequence of Gallionella enrichment culture.</title>
        <authorList>
            <person name="Poehlein A."/>
            <person name="Muehling M."/>
            <person name="Daniel R."/>
        </authorList>
    </citation>
    <scope>NUCLEOTIDE SEQUENCE</scope>
</reference>
<accession>A0A1J5QIM7</accession>